<dbReference type="SUPFAM" id="SSF74650">
    <property type="entry name" value="Galactose mutarotase-like"/>
    <property type="match status" value="1"/>
</dbReference>
<feature type="active site" description="Proton donor" evidence="12">
    <location>
        <position position="162"/>
    </location>
</feature>
<comment type="similarity">
    <text evidence="4 11">Belongs to the aldose epimerase family.</text>
</comment>
<dbReference type="AlphaFoldDB" id="A0A6I6JZC4"/>
<gene>
    <name evidence="15" type="ORF">GM418_23400</name>
</gene>
<comment type="catalytic activity">
    <reaction evidence="11">
        <text>alpha-D-glucose = beta-D-glucose</text>
        <dbReference type="Rhea" id="RHEA:10264"/>
        <dbReference type="ChEBI" id="CHEBI:15903"/>
        <dbReference type="ChEBI" id="CHEBI:17925"/>
        <dbReference type="EC" id="5.1.3.3"/>
    </reaction>
</comment>
<dbReference type="GO" id="GO:0006006">
    <property type="term" value="P:glucose metabolic process"/>
    <property type="evidence" value="ECO:0007669"/>
    <property type="project" value="TreeGrafter"/>
</dbReference>
<evidence type="ECO:0000256" key="10">
    <source>
        <dbReference type="ARBA" id="ARBA00023277"/>
    </source>
</evidence>
<comment type="pathway">
    <text evidence="3 11">Carbohydrate metabolism; hexose metabolism.</text>
</comment>
<evidence type="ECO:0000256" key="2">
    <source>
        <dbReference type="ARBA" id="ARBA00004496"/>
    </source>
</evidence>
<dbReference type="InterPro" id="IPR011013">
    <property type="entry name" value="Gal_mutarotase_sf_dom"/>
</dbReference>
<keyword evidence="16" id="KW-1185">Reference proteome</keyword>
<dbReference type="FunFam" id="2.70.98.10:FF:000003">
    <property type="entry name" value="Aldose 1-epimerase"/>
    <property type="match status" value="1"/>
</dbReference>
<evidence type="ECO:0000313" key="15">
    <source>
        <dbReference type="EMBL" id="QGY46500.1"/>
    </source>
</evidence>
<dbReference type="GO" id="GO:0033499">
    <property type="term" value="P:galactose catabolic process via UDP-galactose, Leloir pathway"/>
    <property type="evidence" value="ECO:0007669"/>
    <property type="project" value="TreeGrafter"/>
</dbReference>
<proteinExistence type="inferred from homology"/>
<reference evidence="15 16" key="1">
    <citation type="submission" date="2019-11" db="EMBL/GenBank/DDBJ databases">
        <authorList>
            <person name="Zheng R.K."/>
            <person name="Sun C.M."/>
        </authorList>
    </citation>
    <scope>NUCLEOTIDE SEQUENCE [LARGE SCALE GENOMIC DNA]</scope>
    <source>
        <strain evidence="15 16">WC007</strain>
    </source>
</reference>
<dbReference type="CDD" id="cd09019">
    <property type="entry name" value="galactose_mutarotase_like"/>
    <property type="match status" value="1"/>
</dbReference>
<protein>
    <recommendedName>
        <fullName evidence="11">Aldose 1-epimerase</fullName>
        <ecNumber evidence="11">5.1.3.3</ecNumber>
    </recommendedName>
</protein>
<keyword evidence="9 11" id="KW-0413">Isomerase</keyword>
<evidence type="ECO:0000256" key="12">
    <source>
        <dbReference type="PIRSR" id="PIRSR005096-1"/>
    </source>
</evidence>
<dbReference type="InterPro" id="IPR008183">
    <property type="entry name" value="Aldose_1/G6P_1-epimerase"/>
</dbReference>
<evidence type="ECO:0000313" key="16">
    <source>
        <dbReference type="Proteomes" id="UP000428260"/>
    </source>
</evidence>
<keyword evidence="10 11" id="KW-0119">Carbohydrate metabolism</keyword>
<evidence type="ECO:0000256" key="9">
    <source>
        <dbReference type="ARBA" id="ARBA00023235"/>
    </source>
</evidence>
<dbReference type="PANTHER" id="PTHR10091">
    <property type="entry name" value="ALDOSE-1-EPIMERASE"/>
    <property type="match status" value="1"/>
</dbReference>
<evidence type="ECO:0000256" key="11">
    <source>
        <dbReference type="PIRNR" id="PIRNR005096"/>
    </source>
</evidence>
<evidence type="ECO:0000256" key="14">
    <source>
        <dbReference type="PIRSR" id="PIRSR005096-3"/>
    </source>
</evidence>
<dbReference type="Gene3D" id="2.70.98.10">
    <property type="match status" value="1"/>
</dbReference>
<dbReference type="NCBIfam" id="NF008277">
    <property type="entry name" value="PRK11055.1"/>
    <property type="match status" value="1"/>
</dbReference>
<evidence type="ECO:0000256" key="4">
    <source>
        <dbReference type="ARBA" id="ARBA00006206"/>
    </source>
</evidence>
<organism evidence="15 16">
    <name type="scientific">Maribellus comscasis</name>
    <dbReference type="NCBI Taxonomy" id="2681766"/>
    <lineage>
        <taxon>Bacteria</taxon>
        <taxon>Pseudomonadati</taxon>
        <taxon>Bacteroidota</taxon>
        <taxon>Bacteroidia</taxon>
        <taxon>Marinilabiliales</taxon>
        <taxon>Prolixibacteraceae</taxon>
        <taxon>Maribellus</taxon>
    </lineage>
</organism>
<sequence length="337" mass="37915">MKLFTIENKNGIKTTITSYGGRVVSLFVPDRNGNLEDVVLGYDNLADYLSSNEKYYGATIGRYGNRIGNARFSIGEKEYTLEKNNCDNSLHGGSGGFHNVIWDVKQLDKQTLKLKYLSKDMEEGFPGNLDVKVIYSLTDNNELKIEYFAETNQATIVNFTHHSFFNLTGNLEKSINNHILQINAESYTPVDGGLIPTGEISPVEGTPFDFREPVSIGKRVDEEYEQLILGKGYDHNWVLDASGLNKDIRLAAKVVEPESGRTMEVFTNEPGIQFYGGNFLNGSDVGKNGIAYRHRTAFCLETQHFPDSPNIKQFPSTMLFPGEEYYSVCIYRFDVIN</sequence>
<keyword evidence="7" id="KW-0597">Phosphoprotein</keyword>
<evidence type="ECO:0000256" key="1">
    <source>
        <dbReference type="ARBA" id="ARBA00001913"/>
    </source>
</evidence>
<dbReference type="GO" id="GO:0005737">
    <property type="term" value="C:cytoplasm"/>
    <property type="evidence" value="ECO:0007669"/>
    <property type="project" value="UniProtKB-SubCell"/>
</dbReference>
<keyword evidence="6" id="KW-0963">Cytoplasm</keyword>
<evidence type="ECO:0000256" key="13">
    <source>
        <dbReference type="PIRSR" id="PIRSR005096-2"/>
    </source>
</evidence>
<comment type="subunit">
    <text evidence="5">Monomer.</text>
</comment>
<dbReference type="UniPathway" id="UPA00242"/>
<evidence type="ECO:0000256" key="6">
    <source>
        <dbReference type="ARBA" id="ARBA00022490"/>
    </source>
</evidence>
<dbReference type="KEGG" id="mcos:GM418_23400"/>
<evidence type="ECO:0000256" key="3">
    <source>
        <dbReference type="ARBA" id="ARBA00005028"/>
    </source>
</evidence>
<keyword evidence="8" id="KW-0106">Calcium</keyword>
<dbReference type="EMBL" id="CP046401">
    <property type="protein sequence ID" value="QGY46500.1"/>
    <property type="molecule type" value="Genomic_DNA"/>
</dbReference>
<dbReference type="RefSeq" id="WP_158869631.1">
    <property type="nucleotide sequence ID" value="NZ_CP046401.1"/>
</dbReference>
<evidence type="ECO:0000256" key="7">
    <source>
        <dbReference type="ARBA" id="ARBA00022553"/>
    </source>
</evidence>
<dbReference type="InterPro" id="IPR047215">
    <property type="entry name" value="Galactose_mutarotase-like"/>
</dbReference>
<comment type="subcellular location">
    <subcellularLocation>
        <location evidence="2">Cytoplasm</location>
    </subcellularLocation>
</comment>
<feature type="binding site" evidence="13">
    <location>
        <position position="234"/>
    </location>
    <ligand>
        <name>beta-D-galactose</name>
        <dbReference type="ChEBI" id="CHEBI:27667"/>
    </ligand>
</feature>
<dbReference type="Proteomes" id="UP000428260">
    <property type="component" value="Chromosome"/>
</dbReference>
<dbReference type="GO" id="GO:0030246">
    <property type="term" value="F:carbohydrate binding"/>
    <property type="evidence" value="ECO:0007669"/>
    <property type="project" value="InterPro"/>
</dbReference>
<feature type="active site" description="Proton acceptor" evidence="12">
    <location>
        <position position="301"/>
    </location>
</feature>
<feature type="binding site" evidence="14">
    <location>
        <begin position="65"/>
        <end position="66"/>
    </location>
    <ligand>
        <name>beta-D-galactose</name>
        <dbReference type="ChEBI" id="CHEBI:27667"/>
    </ligand>
</feature>
<accession>A0A6I6JZC4</accession>
<name>A0A6I6JZC4_9BACT</name>
<dbReference type="Pfam" id="PF01263">
    <property type="entry name" value="Aldose_epim"/>
    <property type="match status" value="1"/>
</dbReference>
<evidence type="ECO:0000256" key="5">
    <source>
        <dbReference type="ARBA" id="ARBA00011245"/>
    </source>
</evidence>
<evidence type="ECO:0000256" key="8">
    <source>
        <dbReference type="ARBA" id="ARBA00022837"/>
    </source>
</evidence>
<dbReference type="PIRSF" id="PIRSF005096">
    <property type="entry name" value="GALM"/>
    <property type="match status" value="1"/>
</dbReference>
<dbReference type="PANTHER" id="PTHR10091:SF0">
    <property type="entry name" value="GALACTOSE MUTAROTASE"/>
    <property type="match status" value="1"/>
</dbReference>
<dbReference type="InterPro" id="IPR014718">
    <property type="entry name" value="GH-type_carb-bd"/>
</dbReference>
<dbReference type="InterPro" id="IPR015443">
    <property type="entry name" value="Aldose_1-epimerase"/>
</dbReference>
<comment type="cofactor">
    <cofactor evidence="1">
        <name>Ca(2+)</name>
        <dbReference type="ChEBI" id="CHEBI:29108"/>
    </cofactor>
</comment>
<dbReference type="GO" id="GO:0004034">
    <property type="term" value="F:aldose 1-epimerase activity"/>
    <property type="evidence" value="ECO:0007669"/>
    <property type="project" value="UniProtKB-EC"/>
</dbReference>
<dbReference type="EC" id="5.1.3.3" evidence="11"/>